<dbReference type="InterPro" id="IPR045864">
    <property type="entry name" value="aa-tRNA-synth_II/BPL/LPL"/>
</dbReference>
<comment type="caution">
    <text evidence="3">The sequence shown here is derived from an EMBL/GenBank/DDBJ whole genome shotgun (WGS) entry which is preliminary data.</text>
</comment>
<gene>
    <name evidence="3" type="ORF">J0I24_09905</name>
</gene>
<dbReference type="GO" id="GO:0006418">
    <property type="term" value="P:tRNA aminoacylation for protein translation"/>
    <property type="evidence" value="ECO:0007669"/>
    <property type="project" value="InterPro"/>
</dbReference>
<dbReference type="EMBL" id="JAFKMR010000019">
    <property type="protein sequence ID" value="MBN8744608.1"/>
    <property type="molecule type" value="Genomic_DNA"/>
</dbReference>
<proteinExistence type="predicted"/>
<dbReference type="SUPFAM" id="SSF55681">
    <property type="entry name" value="Class II aaRS and biotin synthetases"/>
    <property type="match status" value="1"/>
</dbReference>
<organism evidence="3 4">
    <name type="scientific">Thiomonas arsenitoxydans (strain DSM 22701 / CIP 110005 / 3As)</name>
    <dbReference type="NCBI Taxonomy" id="426114"/>
    <lineage>
        <taxon>Bacteria</taxon>
        <taxon>Pseudomonadati</taxon>
        <taxon>Pseudomonadota</taxon>
        <taxon>Betaproteobacteria</taxon>
        <taxon>Burkholderiales</taxon>
        <taxon>Thiomonas</taxon>
    </lineage>
</organism>
<dbReference type="GO" id="GO:0005524">
    <property type="term" value="F:ATP binding"/>
    <property type="evidence" value="ECO:0007669"/>
    <property type="project" value="InterPro"/>
</dbReference>
<name>A0A8I1SWF8_THIA3</name>
<protein>
    <recommendedName>
        <fullName evidence="2">Aminoacyl-tRNA synthetase class II (G/ P/ S/T) domain-containing protein</fullName>
    </recommendedName>
</protein>
<dbReference type="Proteomes" id="UP000664800">
    <property type="component" value="Unassembled WGS sequence"/>
</dbReference>
<accession>A0A8I1SWF8</accession>
<dbReference type="InterPro" id="IPR002314">
    <property type="entry name" value="aa-tRNA-synt_IIb"/>
</dbReference>
<dbReference type="Pfam" id="PF00587">
    <property type="entry name" value="tRNA-synt_2b"/>
    <property type="match status" value="1"/>
</dbReference>
<evidence type="ECO:0000256" key="1">
    <source>
        <dbReference type="SAM" id="MobiDB-lite"/>
    </source>
</evidence>
<feature type="domain" description="Aminoacyl-tRNA synthetase class II (G/ P/ S/T)" evidence="2">
    <location>
        <begin position="92"/>
        <end position="246"/>
    </location>
</feature>
<evidence type="ECO:0000313" key="3">
    <source>
        <dbReference type="EMBL" id="MBN8744608.1"/>
    </source>
</evidence>
<dbReference type="RefSeq" id="WP_112488007.1">
    <property type="nucleotide sequence ID" value="NZ_JAFKMR010000019.1"/>
</dbReference>
<dbReference type="AlphaFoldDB" id="A0A8I1SWF8"/>
<sequence length="286" mass="32468">MKTTANWYLVRRDLEAALDHLFCLPPENFVEYDSLLSVEEFDALGYARNFPHLTCLLCALDVEHLPAFAAGDRRVDVRYGPSRTSMALLPATCYKVYLERKGQSLTAPQVVGCIARCFRHEDKPLDRYRGYNFTMKEFVCLGTAADAKQHVDRGRAVIDQVMRALELEFAYETASDPFFDTSSSVATMSKVLPTKQEVVFDGHAVASLNHHRNYFGRRFGISIAAEPIHTSCVAFGLERWISMLRDRYDNAEDVRRRLNDLLRSDPPSSFDPVTPESISKAQELRS</sequence>
<dbReference type="GO" id="GO:0004812">
    <property type="term" value="F:aminoacyl-tRNA ligase activity"/>
    <property type="evidence" value="ECO:0007669"/>
    <property type="project" value="InterPro"/>
</dbReference>
<dbReference type="Gene3D" id="3.30.930.10">
    <property type="entry name" value="Bira Bifunctional Protein, Domain 2"/>
    <property type="match status" value="1"/>
</dbReference>
<reference evidence="3" key="1">
    <citation type="submission" date="2021-02" db="EMBL/GenBank/DDBJ databases">
        <title>Thiocyanate and organic carbon inputs drive convergent selection for specific autotrophic Afipia and Thiobacillus strains within complex microbiomes.</title>
        <authorList>
            <person name="Huddy R.J."/>
            <person name="Sachdeva R."/>
            <person name="Kadzinga F."/>
            <person name="Kantor R.S."/>
            <person name="Harrison S.T.L."/>
            <person name="Banfield J.F."/>
        </authorList>
    </citation>
    <scope>NUCLEOTIDE SEQUENCE</scope>
    <source>
        <strain evidence="3">SCN18_13_7_16_R3_B_64_19</strain>
    </source>
</reference>
<evidence type="ECO:0000313" key="4">
    <source>
        <dbReference type="Proteomes" id="UP000664800"/>
    </source>
</evidence>
<feature type="region of interest" description="Disordered" evidence="1">
    <location>
        <begin position="264"/>
        <end position="286"/>
    </location>
</feature>
<evidence type="ECO:0000259" key="2">
    <source>
        <dbReference type="Pfam" id="PF00587"/>
    </source>
</evidence>